<accession>A0A133PW86</accession>
<dbReference type="PATRIC" id="fig|28128.5.peg.2441"/>
<protein>
    <submittedName>
        <fullName evidence="1">Uncharacterized protein</fullName>
    </submittedName>
</protein>
<dbReference type="AlphaFoldDB" id="A0A133PW86"/>
<proteinExistence type="predicted"/>
<reference evidence="2" key="1">
    <citation type="submission" date="2016-01" db="EMBL/GenBank/DDBJ databases">
        <authorList>
            <person name="Mitreva M."/>
            <person name="Pepin K.H."/>
            <person name="Mihindukulasuriya K.A."/>
            <person name="Fulton R."/>
            <person name="Fronick C."/>
            <person name="O'Laughlin M."/>
            <person name="Miner T."/>
            <person name="Herter B."/>
            <person name="Rosa B.A."/>
            <person name="Cordes M."/>
            <person name="Tomlinson C."/>
            <person name="Wollam A."/>
            <person name="Palsikar V.B."/>
            <person name="Mardis E.R."/>
            <person name="Wilson R.K."/>
        </authorList>
    </citation>
    <scope>NUCLEOTIDE SEQUENCE [LARGE SCALE GENOMIC DNA]</scope>
    <source>
        <strain evidence="2">MJR7716</strain>
    </source>
</reference>
<organism evidence="1 2">
    <name type="scientific">Prevotella corporis</name>
    <dbReference type="NCBI Taxonomy" id="28128"/>
    <lineage>
        <taxon>Bacteria</taxon>
        <taxon>Pseudomonadati</taxon>
        <taxon>Bacteroidota</taxon>
        <taxon>Bacteroidia</taxon>
        <taxon>Bacteroidales</taxon>
        <taxon>Prevotellaceae</taxon>
        <taxon>Prevotella</taxon>
    </lineage>
</organism>
<keyword evidence="2" id="KW-1185">Reference proteome</keyword>
<gene>
    <name evidence="1" type="ORF">HMPREF3226_02371</name>
</gene>
<evidence type="ECO:0000313" key="2">
    <source>
        <dbReference type="Proteomes" id="UP000070533"/>
    </source>
</evidence>
<comment type="caution">
    <text evidence="1">The sequence shown here is derived from an EMBL/GenBank/DDBJ whole genome shotgun (WGS) entry which is preliminary data.</text>
</comment>
<dbReference type="EMBL" id="LRQG01000217">
    <property type="protein sequence ID" value="KXA33715.1"/>
    <property type="molecule type" value="Genomic_DNA"/>
</dbReference>
<evidence type="ECO:0000313" key="1">
    <source>
        <dbReference type="EMBL" id="KXA33715.1"/>
    </source>
</evidence>
<dbReference type="STRING" id="28128.HMPREF3226_02371"/>
<dbReference type="Proteomes" id="UP000070533">
    <property type="component" value="Unassembled WGS sequence"/>
</dbReference>
<sequence length="41" mass="4748">MNFNCLNISVVIMEFQKVTFLCANGEFLLCKISSFAIWKLM</sequence>
<name>A0A133PW86_9BACT</name>